<evidence type="ECO:0008006" key="3">
    <source>
        <dbReference type="Google" id="ProtNLM"/>
    </source>
</evidence>
<name>A0ABS1H6D0_9BACL</name>
<keyword evidence="2" id="KW-1185">Reference proteome</keyword>
<dbReference type="RefSeq" id="WP_100796856.1">
    <property type="nucleotide sequence ID" value="NZ_JAEOAH010000008.1"/>
</dbReference>
<reference evidence="1 2" key="1">
    <citation type="submission" date="2020-12" db="EMBL/GenBank/DDBJ databases">
        <title>YIM B01967 draft genome.</title>
        <authorList>
            <person name="Yan X."/>
        </authorList>
    </citation>
    <scope>NUCLEOTIDE SEQUENCE [LARGE SCALE GENOMIC DNA]</scope>
    <source>
        <strain evidence="1 2">YIM B01967</strain>
    </source>
</reference>
<dbReference type="EMBL" id="JAEOAH010000008">
    <property type="protein sequence ID" value="MBK3494974.1"/>
    <property type="molecule type" value="Genomic_DNA"/>
</dbReference>
<comment type="caution">
    <text evidence="1">The sequence shown here is derived from an EMBL/GenBank/DDBJ whole genome shotgun (WGS) entry which is preliminary data.</text>
</comment>
<evidence type="ECO:0000313" key="2">
    <source>
        <dbReference type="Proteomes" id="UP000618943"/>
    </source>
</evidence>
<dbReference type="Proteomes" id="UP000618943">
    <property type="component" value="Unassembled WGS sequence"/>
</dbReference>
<proteinExistence type="predicted"/>
<evidence type="ECO:0000313" key="1">
    <source>
        <dbReference type="EMBL" id="MBK3494974.1"/>
    </source>
</evidence>
<sequence length="71" mass="8044">MICGKCSCEKKPALVSQNFKLKDGELYIQNIPAATCDCDLWLAPSIRMELQRYASENSQLQGIHHISFEDI</sequence>
<accession>A0ABS1H6D0</accession>
<protein>
    <recommendedName>
        <fullName evidence="3">YgiT-type zinc finger domain-containing protein</fullName>
    </recommendedName>
</protein>
<organism evidence="1 2">
    <name type="scientific">Viridibacillus soli</name>
    <dbReference type="NCBI Taxonomy" id="2798301"/>
    <lineage>
        <taxon>Bacteria</taxon>
        <taxon>Bacillati</taxon>
        <taxon>Bacillota</taxon>
        <taxon>Bacilli</taxon>
        <taxon>Bacillales</taxon>
        <taxon>Caryophanaceae</taxon>
        <taxon>Viridibacillus</taxon>
    </lineage>
</organism>
<gene>
    <name evidence="1" type="ORF">JFL43_08885</name>
</gene>